<dbReference type="AlphaFoldDB" id="A0A4P0YC37"/>
<dbReference type="Pfam" id="PF06751">
    <property type="entry name" value="EutB"/>
    <property type="match status" value="1"/>
</dbReference>
<dbReference type="Proteomes" id="UP000507695">
    <property type="component" value="Unassembled WGS sequence"/>
</dbReference>
<dbReference type="InterPro" id="IPR010628">
    <property type="entry name" value="EutB"/>
</dbReference>
<dbReference type="GO" id="GO:0008851">
    <property type="term" value="F:ethanolamine ammonia-lyase activity"/>
    <property type="evidence" value="ECO:0007669"/>
    <property type="project" value="UniProtKB-EC"/>
</dbReference>
<dbReference type="PANTHER" id="PTHR39329">
    <property type="entry name" value="ETHANOLAMINE AMMONIA-LYASE HEAVY CHAIN"/>
    <property type="match status" value="1"/>
</dbReference>
<dbReference type="Gene3D" id="1.10.220.70">
    <property type="entry name" value="lyase"/>
    <property type="match status" value="1"/>
</dbReference>
<dbReference type="FunFam" id="1.10.220.70:FF:000001">
    <property type="entry name" value="Ethanolamine ammonia-lyase heavy chain"/>
    <property type="match status" value="1"/>
</dbReference>
<evidence type="ECO:0000313" key="1">
    <source>
        <dbReference type="EMBL" id="VTM57920.1"/>
    </source>
</evidence>
<sequence>MLAKANELRSGDVLAGVAAESSQQRVAAKQVLSDMTVADIRNNPVIPYEEDCVTRLIQDDVNETAYQRIKHWTISDLREYVLNDEVTSDDIAFVRKGLTSEVVAAVAKICSNADLIYGGKKNAGDQKSQYHHRSAGDL</sequence>
<name>A0A4P0YC37_KLEPN</name>
<keyword evidence="1" id="KW-0456">Lyase</keyword>
<organism evidence="1">
    <name type="scientific">Klebsiella pneumoniae</name>
    <dbReference type="NCBI Taxonomy" id="573"/>
    <lineage>
        <taxon>Bacteria</taxon>
        <taxon>Pseudomonadati</taxon>
        <taxon>Pseudomonadota</taxon>
        <taxon>Gammaproteobacteria</taxon>
        <taxon>Enterobacterales</taxon>
        <taxon>Enterobacteriaceae</taxon>
        <taxon>Klebsiella/Raoultella group</taxon>
        <taxon>Klebsiella</taxon>
        <taxon>Klebsiella pneumoniae complex</taxon>
    </lineage>
</organism>
<dbReference type="GO" id="GO:0046336">
    <property type="term" value="P:ethanolamine catabolic process"/>
    <property type="evidence" value="ECO:0007669"/>
    <property type="project" value="TreeGrafter"/>
</dbReference>
<reference evidence="1" key="1">
    <citation type="submission" date="2019-04" db="EMBL/GenBank/DDBJ databases">
        <authorList>
            <consortium name="Pathogen Informatics"/>
        </authorList>
    </citation>
    <scope>NUCLEOTIDE SEQUENCE</scope>
    <source>
        <strain evidence="1">NCTC9183</strain>
    </source>
</reference>
<dbReference type="GO" id="GO:0009350">
    <property type="term" value="C:ethanolamine ammonia-lyase complex"/>
    <property type="evidence" value="ECO:0007669"/>
    <property type="project" value="TreeGrafter"/>
</dbReference>
<dbReference type="PANTHER" id="PTHR39329:SF1">
    <property type="entry name" value="ETHANOLAMINE AMMONIA-LYASE LARGE SUBUNIT"/>
    <property type="match status" value="1"/>
</dbReference>
<protein>
    <submittedName>
        <fullName evidence="1">Ethanolamine ammonia-lyase heavy subunit</fullName>
        <ecNumber evidence="1">4.3.1.7</ecNumber>
    </submittedName>
</protein>
<dbReference type="GO" id="GO:0005829">
    <property type="term" value="C:cytosol"/>
    <property type="evidence" value="ECO:0007669"/>
    <property type="project" value="TreeGrafter"/>
</dbReference>
<gene>
    <name evidence="1" type="primary">eutB_4</name>
    <name evidence="1" type="ORF">NCTC9183_05265</name>
</gene>
<accession>A0A4P0YC37</accession>
<dbReference type="Gene3D" id="2.30.170.30">
    <property type="entry name" value="ethanolamine ammonia-lyase heavy chain domain like"/>
    <property type="match status" value="1"/>
</dbReference>
<dbReference type="GO" id="GO:0006520">
    <property type="term" value="P:amino acid metabolic process"/>
    <property type="evidence" value="ECO:0007669"/>
    <property type="project" value="InterPro"/>
</dbReference>
<dbReference type="EC" id="4.3.1.7" evidence="1"/>
<proteinExistence type="predicted"/>
<dbReference type="InterPro" id="IPR044941">
    <property type="entry name" value="EutB_N_sf"/>
</dbReference>
<dbReference type="EMBL" id="CABDVL010000003">
    <property type="protein sequence ID" value="VTM57920.1"/>
    <property type="molecule type" value="Genomic_DNA"/>
</dbReference>
<dbReference type="InterPro" id="IPR044939">
    <property type="entry name" value="EutB_dom_2_sf"/>
</dbReference>